<protein>
    <submittedName>
        <fullName evidence="3">Terminase</fullName>
    </submittedName>
</protein>
<sequence length="386" mass="44471">MFETSALYKANYEATAQVVVNQGGTSSGKTYCILQALFTKLSEFPKRKICTVVGQDIPNLKAGALRDALEIYDTSETVQRLIKSYNKSDRIFNFHNGCIMEFKSYDGPQDAKSGKRDFLFMNEANGIPYLVWKELFLRTRIQSYIDYNPNAEFWVHEHLIGKPHVLRLISDHRDNPFLSDMQRATIESLRDEDEELWRVYARGLTGKIEGLIYRNWVLVDEIPEGAKHLGTGMDFGFTNDPTGVVDVYEQNGELWLDELVYETGLTNQDIGQRLDKLSFDRSRWIIADSAEPKSIEEIKRLRFKIEGAKKGPDSVNNGIDILKRYRLNVTRRSVNLRKELNNYKWKVDKKTGKGLNEPIDAFNHLLDPLRYVALNKIGAKRSWGWA</sequence>
<dbReference type="InterPro" id="IPR035413">
    <property type="entry name" value="Terminase_L_C"/>
</dbReference>
<name>A0A501WH68_9BACT</name>
<dbReference type="Gene3D" id="3.30.420.280">
    <property type="match status" value="1"/>
</dbReference>
<dbReference type="InterPro" id="IPR035412">
    <property type="entry name" value="Terminase_L_N"/>
</dbReference>
<dbReference type="RefSeq" id="WP_140620971.1">
    <property type="nucleotide sequence ID" value="NZ_VFRQ01000003.1"/>
</dbReference>
<keyword evidence="4" id="KW-1185">Reference proteome</keyword>
<dbReference type="InterPro" id="IPR027417">
    <property type="entry name" value="P-loop_NTPase"/>
</dbReference>
<feature type="domain" description="Phage terminase large subunit C-terminal" evidence="2">
    <location>
        <begin position="234"/>
        <end position="371"/>
    </location>
</feature>
<dbReference type="Pfam" id="PF17288">
    <property type="entry name" value="Terminase_3C"/>
    <property type="match status" value="1"/>
</dbReference>
<accession>A0A501WH68</accession>
<evidence type="ECO:0000313" key="4">
    <source>
        <dbReference type="Proteomes" id="UP000316727"/>
    </source>
</evidence>
<evidence type="ECO:0000313" key="3">
    <source>
        <dbReference type="EMBL" id="TPE44946.1"/>
    </source>
</evidence>
<dbReference type="Pfam" id="PF04466">
    <property type="entry name" value="Terminase_3"/>
    <property type="match status" value="1"/>
</dbReference>
<dbReference type="OrthoDB" id="9768556at2"/>
<feature type="domain" description="Phage terminase large subunit N-terminal" evidence="1">
    <location>
        <begin position="18"/>
        <end position="203"/>
    </location>
</feature>
<organism evidence="3 4">
    <name type="scientific">Pontibacter mangrovi</name>
    <dbReference type="NCBI Taxonomy" id="2589816"/>
    <lineage>
        <taxon>Bacteria</taxon>
        <taxon>Pseudomonadati</taxon>
        <taxon>Bacteroidota</taxon>
        <taxon>Cytophagia</taxon>
        <taxon>Cytophagales</taxon>
        <taxon>Hymenobacteraceae</taxon>
        <taxon>Pontibacter</taxon>
    </lineage>
</organism>
<dbReference type="EMBL" id="VFRQ01000003">
    <property type="protein sequence ID" value="TPE44946.1"/>
    <property type="molecule type" value="Genomic_DNA"/>
</dbReference>
<evidence type="ECO:0000259" key="2">
    <source>
        <dbReference type="Pfam" id="PF17288"/>
    </source>
</evidence>
<reference evidence="3 4" key="1">
    <citation type="submission" date="2019-06" db="EMBL/GenBank/DDBJ databases">
        <title>A novel bacterium of genus Pontibacter, isolated from marine sediment.</title>
        <authorList>
            <person name="Huang H."/>
            <person name="Mo K."/>
            <person name="Hu Y."/>
        </authorList>
    </citation>
    <scope>NUCLEOTIDE SEQUENCE [LARGE SCALE GENOMIC DNA]</scope>
    <source>
        <strain evidence="3 4">HB172049</strain>
    </source>
</reference>
<dbReference type="PANTHER" id="PTHR39184">
    <property type="match status" value="1"/>
</dbReference>
<dbReference type="InterPro" id="IPR052380">
    <property type="entry name" value="Viral_DNA_packaging_terminase"/>
</dbReference>
<proteinExistence type="predicted"/>
<gene>
    <name evidence="3" type="ORF">FJM65_07990</name>
</gene>
<dbReference type="AlphaFoldDB" id="A0A501WH68"/>
<evidence type="ECO:0000259" key="1">
    <source>
        <dbReference type="Pfam" id="PF04466"/>
    </source>
</evidence>
<dbReference type="Proteomes" id="UP000316727">
    <property type="component" value="Unassembled WGS sequence"/>
</dbReference>
<dbReference type="PANTHER" id="PTHR39184:SF1">
    <property type="entry name" value="PBSX PHAGE TERMINASE LARGE SUBUNIT"/>
    <property type="match status" value="1"/>
</dbReference>
<comment type="caution">
    <text evidence="3">The sequence shown here is derived from an EMBL/GenBank/DDBJ whole genome shotgun (WGS) entry which is preliminary data.</text>
</comment>
<dbReference type="Gene3D" id="3.40.50.300">
    <property type="entry name" value="P-loop containing nucleotide triphosphate hydrolases"/>
    <property type="match status" value="1"/>
</dbReference>